<evidence type="ECO:0000256" key="1">
    <source>
        <dbReference type="ARBA" id="ARBA00022603"/>
    </source>
</evidence>
<dbReference type="InterPro" id="IPR007848">
    <property type="entry name" value="Small_mtfrase_dom"/>
</dbReference>
<evidence type="ECO:0000256" key="2">
    <source>
        <dbReference type="ARBA" id="ARBA00022679"/>
    </source>
</evidence>
<dbReference type="GO" id="GO:0032259">
    <property type="term" value="P:methylation"/>
    <property type="evidence" value="ECO:0007669"/>
    <property type="project" value="UniProtKB-KW"/>
</dbReference>
<dbReference type="PRINTS" id="PR00507">
    <property type="entry name" value="N12N6MTFRASE"/>
</dbReference>
<dbReference type="SUPFAM" id="SSF53335">
    <property type="entry name" value="S-adenosyl-L-methionine-dependent methyltransferases"/>
    <property type="match status" value="1"/>
</dbReference>
<evidence type="ECO:0000256" key="3">
    <source>
        <dbReference type="ARBA" id="ARBA00022691"/>
    </source>
</evidence>
<dbReference type="GO" id="GO:0003676">
    <property type="term" value="F:nucleic acid binding"/>
    <property type="evidence" value="ECO:0007669"/>
    <property type="project" value="InterPro"/>
</dbReference>
<proteinExistence type="predicted"/>
<name>A0A0K6H9T9_9GAMM</name>
<dbReference type="OrthoDB" id="5383291at2"/>
<dbReference type="Pfam" id="PF05175">
    <property type="entry name" value="MTS"/>
    <property type="match status" value="1"/>
</dbReference>
<accession>A0A0K6H9T9</accession>
<dbReference type="AlphaFoldDB" id="A0A0K6H9T9"/>
<evidence type="ECO:0000259" key="4">
    <source>
        <dbReference type="Pfam" id="PF05175"/>
    </source>
</evidence>
<dbReference type="PROSITE" id="PS00092">
    <property type="entry name" value="N6_MTASE"/>
    <property type="match status" value="1"/>
</dbReference>
<keyword evidence="3" id="KW-0949">S-adenosyl-L-methionine</keyword>
<dbReference type="Gene3D" id="3.40.50.150">
    <property type="entry name" value="Vaccinia Virus protein VP39"/>
    <property type="match status" value="1"/>
</dbReference>
<dbReference type="CDD" id="cd02440">
    <property type="entry name" value="AdoMet_MTases"/>
    <property type="match status" value="1"/>
</dbReference>
<reference evidence="6" key="1">
    <citation type="submission" date="2015-08" db="EMBL/GenBank/DDBJ databases">
        <authorList>
            <person name="Varghese N."/>
        </authorList>
    </citation>
    <scope>NUCLEOTIDE SEQUENCE [LARGE SCALE GENOMIC DNA]</scope>
    <source>
        <strain evidence="6">DSM 27808</strain>
    </source>
</reference>
<dbReference type="PANTHER" id="PTHR47739:SF1">
    <property type="entry name" value="TRNA1(VAL) (ADENINE(37)-N6)-METHYLTRANSFERASE"/>
    <property type="match status" value="1"/>
</dbReference>
<gene>
    <name evidence="5" type="ORF">Ga0061064_1906</name>
</gene>
<organism evidence="5 6">
    <name type="scientific">Pseudidiomarina woesei</name>
    <dbReference type="NCBI Taxonomy" id="1381080"/>
    <lineage>
        <taxon>Bacteria</taxon>
        <taxon>Pseudomonadati</taxon>
        <taxon>Pseudomonadota</taxon>
        <taxon>Gammaproteobacteria</taxon>
        <taxon>Alteromonadales</taxon>
        <taxon>Idiomarinaceae</taxon>
        <taxon>Pseudidiomarina</taxon>
    </lineage>
</organism>
<keyword evidence="2" id="KW-0808">Transferase</keyword>
<dbReference type="EMBL" id="CYHB01000006">
    <property type="protein sequence ID" value="CUA87744.1"/>
    <property type="molecule type" value="Genomic_DNA"/>
</dbReference>
<evidence type="ECO:0000313" key="5">
    <source>
        <dbReference type="EMBL" id="CUA87744.1"/>
    </source>
</evidence>
<dbReference type="GO" id="GO:0008170">
    <property type="term" value="F:N-methyltransferase activity"/>
    <property type="evidence" value="ECO:0007669"/>
    <property type="project" value="UniProtKB-ARBA"/>
</dbReference>
<dbReference type="GO" id="GO:0008757">
    <property type="term" value="F:S-adenosylmethionine-dependent methyltransferase activity"/>
    <property type="evidence" value="ECO:0007669"/>
    <property type="project" value="UniProtKB-ARBA"/>
</dbReference>
<dbReference type="RefSeq" id="WP_055439554.1">
    <property type="nucleotide sequence ID" value="NZ_CYHB01000006.1"/>
</dbReference>
<keyword evidence="6" id="KW-1185">Reference proteome</keyword>
<evidence type="ECO:0000313" key="6">
    <source>
        <dbReference type="Proteomes" id="UP000182598"/>
    </source>
</evidence>
<keyword evidence="1 5" id="KW-0489">Methyltransferase</keyword>
<feature type="domain" description="Methyltransferase small" evidence="4">
    <location>
        <begin position="37"/>
        <end position="162"/>
    </location>
</feature>
<protein>
    <submittedName>
        <fullName evidence="5">tRNA1(Val) A37 N6-methylase TrmN6</fullName>
    </submittedName>
</protein>
<dbReference type="InterPro" id="IPR002052">
    <property type="entry name" value="DNA_methylase_N6_adenine_CS"/>
</dbReference>
<dbReference type="InterPro" id="IPR050210">
    <property type="entry name" value="tRNA_Adenine-N(6)_MTase"/>
</dbReference>
<dbReference type="PANTHER" id="PTHR47739">
    <property type="entry name" value="TRNA1(VAL) (ADENINE(37)-N6)-METHYLTRANSFERASE"/>
    <property type="match status" value="1"/>
</dbReference>
<dbReference type="InterPro" id="IPR029063">
    <property type="entry name" value="SAM-dependent_MTases_sf"/>
</dbReference>
<dbReference type="Proteomes" id="UP000182598">
    <property type="component" value="Unassembled WGS sequence"/>
</dbReference>
<sequence>MGFQCRQFYLKDDRCAMKVSTDSLLFGGWVRTDEVSYAADFGSGCGILALMLAQRTNANARIDAYEYDAAAAQQAAENVHNSPWPNKVMVQQADVLTFAAPNYSYDLVIMNPPYFAAHLSSANSQRQLARQGAAQEIWQPWLARAAQLLAPNGRIALVAPQQALTSIIEATHATQPPLVIVRHCNVRSVPKRQPYLVLLELTRQGCEQEFELEELTIRDDNKYTDAFLQYTGAFYLNGTVT</sequence>